<name>A0A2P5BLG0_PARAD</name>
<organism evidence="1 2">
    <name type="scientific">Parasponia andersonii</name>
    <name type="common">Sponia andersonii</name>
    <dbReference type="NCBI Taxonomy" id="3476"/>
    <lineage>
        <taxon>Eukaryota</taxon>
        <taxon>Viridiplantae</taxon>
        <taxon>Streptophyta</taxon>
        <taxon>Embryophyta</taxon>
        <taxon>Tracheophyta</taxon>
        <taxon>Spermatophyta</taxon>
        <taxon>Magnoliopsida</taxon>
        <taxon>eudicotyledons</taxon>
        <taxon>Gunneridae</taxon>
        <taxon>Pentapetalae</taxon>
        <taxon>rosids</taxon>
        <taxon>fabids</taxon>
        <taxon>Rosales</taxon>
        <taxon>Cannabaceae</taxon>
        <taxon>Parasponia</taxon>
    </lineage>
</organism>
<sequence>MPIEKYPTILVLLQTSYSNVPWFNMFLRLHLVPFNIENKNVGYCYCCIDFHDSISWRPLNILLNAICLEAFLEFIFFNRASWSIAKFCHSSRQHCRLGRAAEMRFEMSET</sequence>
<evidence type="ECO:0000313" key="1">
    <source>
        <dbReference type="EMBL" id="PON49642.1"/>
    </source>
</evidence>
<evidence type="ECO:0000313" key="2">
    <source>
        <dbReference type="Proteomes" id="UP000237105"/>
    </source>
</evidence>
<dbReference type="AlphaFoldDB" id="A0A2P5BLG0"/>
<dbReference type="EMBL" id="JXTB01000257">
    <property type="protein sequence ID" value="PON49642.1"/>
    <property type="molecule type" value="Genomic_DNA"/>
</dbReference>
<proteinExistence type="predicted"/>
<comment type="caution">
    <text evidence="1">The sequence shown here is derived from an EMBL/GenBank/DDBJ whole genome shotgun (WGS) entry which is preliminary data.</text>
</comment>
<gene>
    <name evidence="1" type="ORF">PanWU01x14_228750</name>
</gene>
<keyword evidence="2" id="KW-1185">Reference proteome</keyword>
<protein>
    <submittedName>
        <fullName evidence="1">Uncharacterized protein</fullName>
    </submittedName>
</protein>
<accession>A0A2P5BLG0</accession>
<reference evidence="2" key="1">
    <citation type="submission" date="2016-06" db="EMBL/GenBank/DDBJ databases">
        <title>Parallel loss of symbiosis genes in relatives of nitrogen-fixing non-legume Parasponia.</title>
        <authorList>
            <person name="Van Velzen R."/>
            <person name="Holmer R."/>
            <person name="Bu F."/>
            <person name="Rutten L."/>
            <person name="Van Zeijl A."/>
            <person name="Liu W."/>
            <person name="Santuari L."/>
            <person name="Cao Q."/>
            <person name="Sharma T."/>
            <person name="Shen D."/>
            <person name="Roswanjaya Y."/>
            <person name="Wardhani T."/>
            <person name="Kalhor M.S."/>
            <person name="Jansen J."/>
            <person name="Van den Hoogen J."/>
            <person name="Gungor B."/>
            <person name="Hartog M."/>
            <person name="Hontelez J."/>
            <person name="Verver J."/>
            <person name="Yang W.-C."/>
            <person name="Schijlen E."/>
            <person name="Repin R."/>
            <person name="Schilthuizen M."/>
            <person name="Schranz E."/>
            <person name="Heidstra R."/>
            <person name="Miyata K."/>
            <person name="Fedorova E."/>
            <person name="Kohlen W."/>
            <person name="Bisseling T."/>
            <person name="Smit S."/>
            <person name="Geurts R."/>
        </authorList>
    </citation>
    <scope>NUCLEOTIDE SEQUENCE [LARGE SCALE GENOMIC DNA]</scope>
    <source>
        <strain evidence="2">cv. WU1-14</strain>
    </source>
</reference>
<dbReference type="Proteomes" id="UP000237105">
    <property type="component" value="Unassembled WGS sequence"/>
</dbReference>